<reference evidence="2 3" key="1">
    <citation type="submission" date="2014-04" db="EMBL/GenBank/DDBJ databases">
        <authorList>
            <consortium name="DOE Joint Genome Institute"/>
            <person name="Kuo A."/>
            <person name="Tarkka M."/>
            <person name="Buscot F."/>
            <person name="Kohler A."/>
            <person name="Nagy L.G."/>
            <person name="Floudas D."/>
            <person name="Copeland A."/>
            <person name="Barry K.W."/>
            <person name="Cichocki N."/>
            <person name="Veneault-Fourrey C."/>
            <person name="LaButti K."/>
            <person name="Lindquist E.A."/>
            <person name="Lipzen A."/>
            <person name="Lundell T."/>
            <person name="Morin E."/>
            <person name="Murat C."/>
            <person name="Sun H."/>
            <person name="Tunlid A."/>
            <person name="Henrissat B."/>
            <person name="Grigoriev I.V."/>
            <person name="Hibbett D.S."/>
            <person name="Martin F."/>
            <person name="Nordberg H.P."/>
            <person name="Cantor M.N."/>
            <person name="Hua S.X."/>
        </authorList>
    </citation>
    <scope>NUCLEOTIDE SEQUENCE [LARGE SCALE GENOMIC DNA]</scope>
    <source>
        <strain evidence="2 3">F 1598</strain>
    </source>
</reference>
<dbReference type="EMBL" id="KN833105">
    <property type="protein sequence ID" value="KIM72823.1"/>
    <property type="molecule type" value="Genomic_DNA"/>
</dbReference>
<evidence type="ECO:0000313" key="3">
    <source>
        <dbReference type="Proteomes" id="UP000054166"/>
    </source>
</evidence>
<dbReference type="HOGENOM" id="CLU_2038931_0_0_1"/>
<proteinExistence type="predicted"/>
<keyword evidence="3" id="KW-1185">Reference proteome</keyword>
<gene>
    <name evidence="2" type="ORF">PILCRDRAFT_15751</name>
</gene>
<accession>A0A0C3AG80</accession>
<protein>
    <submittedName>
        <fullName evidence="2">Uncharacterized protein</fullName>
    </submittedName>
</protein>
<evidence type="ECO:0000313" key="2">
    <source>
        <dbReference type="EMBL" id="KIM72823.1"/>
    </source>
</evidence>
<dbReference type="OrthoDB" id="3036455at2759"/>
<feature type="transmembrane region" description="Helical" evidence="1">
    <location>
        <begin position="70"/>
        <end position="93"/>
    </location>
</feature>
<sequence>MVTGTRYRNEVAVATYFLIEVAAATSHNHAYHAAIASPVIMTLWLAILFTVGIIDYIIETPLGGLQYTLKFALIPIGFGVLAVIAAFMIGWIIGKQVDTQLDDNDLKLILTHGWVALYGPP</sequence>
<feature type="transmembrane region" description="Helical" evidence="1">
    <location>
        <begin position="33"/>
        <end position="58"/>
    </location>
</feature>
<dbReference type="InParanoid" id="A0A0C3AG80"/>
<keyword evidence="1" id="KW-0812">Transmembrane</keyword>
<evidence type="ECO:0000256" key="1">
    <source>
        <dbReference type="SAM" id="Phobius"/>
    </source>
</evidence>
<dbReference type="Proteomes" id="UP000054166">
    <property type="component" value="Unassembled WGS sequence"/>
</dbReference>
<keyword evidence="1" id="KW-0472">Membrane</keyword>
<name>A0A0C3AG80_PILCF</name>
<dbReference type="AlphaFoldDB" id="A0A0C3AG80"/>
<reference evidence="3" key="2">
    <citation type="submission" date="2015-01" db="EMBL/GenBank/DDBJ databases">
        <title>Evolutionary Origins and Diversification of the Mycorrhizal Mutualists.</title>
        <authorList>
            <consortium name="DOE Joint Genome Institute"/>
            <consortium name="Mycorrhizal Genomics Consortium"/>
            <person name="Kohler A."/>
            <person name="Kuo A."/>
            <person name="Nagy L.G."/>
            <person name="Floudas D."/>
            <person name="Copeland A."/>
            <person name="Barry K.W."/>
            <person name="Cichocki N."/>
            <person name="Veneault-Fourrey C."/>
            <person name="LaButti K."/>
            <person name="Lindquist E.A."/>
            <person name="Lipzen A."/>
            <person name="Lundell T."/>
            <person name="Morin E."/>
            <person name="Murat C."/>
            <person name="Riley R."/>
            <person name="Ohm R."/>
            <person name="Sun H."/>
            <person name="Tunlid A."/>
            <person name="Henrissat B."/>
            <person name="Grigoriev I.V."/>
            <person name="Hibbett D.S."/>
            <person name="Martin F."/>
        </authorList>
    </citation>
    <scope>NUCLEOTIDE SEQUENCE [LARGE SCALE GENOMIC DNA]</scope>
    <source>
        <strain evidence="3">F 1598</strain>
    </source>
</reference>
<organism evidence="2 3">
    <name type="scientific">Piloderma croceum (strain F 1598)</name>
    <dbReference type="NCBI Taxonomy" id="765440"/>
    <lineage>
        <taxon>Eukaryota</taxon>
        <taxon>Fungi</taxon>
        <taxon>Dikarya</taxon>
        <taxon>Basidiomycota</taxon>
        <taxon>Agaricomycotina</taxon>
        <taxon>Agaricomycetes</taxon>
        <taxon>Agaricomycetidae</taxon>
        <taxon>Atheliales</taxon>
        <taxon>Atheliaceae</taxon>
        <taxon>Piloderma</taxon>
    </lineage>
</organism>
<keyword evidence="1" id="KW-1133">Transmembrane helix</keyword>